<dbReference type="Proteomes" id="UP000678895">
    <property type="component" value="Unassembled WGS sequence"/>
</dbReference>
<evidence type="ECO:0000313" key="7">
    <source>
        <dbReference type="Proteomes" id="UP000678895"/>
    </source>
</evidence>
<feature type="domain" description="Pirin N-terminal" evidence="4">
    <location>
        <begin position="13"/>
        <end position="119"/>
    </location>
</feature>
<name>A0A919Y6B7_9BACL</name>
<dbReference type="EMBL" id="BORS01000010">
    <property type="protein sequence ID" value="GIO43233.1"/>
    <property type="molecule type" value="Genomic_DNA"/>
</dbReference>
<dbReference type="Pfam" id="PF17954">
    <property type="entry name" value="Pirin_C_2"/>
    <property type="match status" value="1"/>
</dbReference>
<keyword evidence="2" id="KW-0408">Iron</keyword>
<dbReference type="InterPro" id="IPR012093">
    <property type="entry name" value="Pirin"/>
</dbReference>
<dbReference type="InterPro" id="IPR041602">
    <property type="entry name" value="Quercetinase_C"/>
</dbReference>
<feature type="binding site" evidence="2">
    <location>
        <position position="104"/>
    </location>
    <ligand>
        <name>Fe cation</name>
        <dbReference type="ChEBI" id="CHEBI:24875"/>
    </ligand>
</feature>
<reference evidence="6" key="1">
    <citation type="submission" date="2021-03" db="EMBL/GenBank/DDBJ databases">
        <title>Antimicrobial resistance genes in bacteria isolated from Japanese honey, and their potential for conferring macrolide and lincosamide resistance in the American foulbrood pathogen Paenibacillus larvae.</title>
        <authorList>
            <person name="Okamoto M."/>
            <person name="Kumagai M."/>
            <person name="Kanamori H."/>
            <person name="Takamatsu D."/>
        </authorList>
    </citation>
    <scope>NUCLEOTIDE SEQUENCE</scope>
    <source>
        <strain evidence="6">J41TS4</strain>
    </source>
</reference>
<dbReference type="PANTHER" id="PTHR43212:SF3">
    <property type="entry name" value="QUERCETIN 2,3-DIOXYGENASE"/>
    <property type="match status" value="1"/>
</dbReference>
<evidence type="ECO:0000256" key="1">
    <source>
        <dbReference type="ARBA" id="ARBA00008416"/>
    </source>
</evidence>
<feature type="binding site" evidence="2">
    <location>
        <position position="57"/>
    </location>
    <ligand>
        <name>Fe cation</name>
        <dbReference type="ChEBI" id="CHEBI:24875"/>
    </ligand>
</feature>
<evidence type="ECO:0000256" key="3">
    <source>
        <dbReference type="RuleBase" id="RU003457"/>
    </source>
</evidence>
<dbReference type="Pfam" id="PF02678">
    <property type="entry name" value="Pirin"/>
    <property type="match status" value="1"/>
</dbReference>
<dbReference type="InterPro" id="IPR011051">
    <property type="entry name" value="RmlC_Cupin_sf"/>
</dbReference>
<organism evidence="6 7">
    <name type="scientific">Paenibacillus apis</name>
    <dbReference type="NCBI Taxonomy" id="1792174"/>
    <lineage>
        <taxon>Bacteria</taxon>
        <taxon>Bacillati</taxon>
        <taxon>Bacillota</taxon>
        <taxon>Bacilli</taxon>
        <taxon>Bacillales</taxon>
        <taxon>Paenibacillaceae</taxon>
        <taxon>Paenibacillus</taxon>
    </lineage>
</organism>
<dbReference type="SUPFAM" id="SSF51182">
    <property type="entry name" value="RmlC-like cupins"/>
    <property type="match status" value="1"/>
</dbReference>
<feature type="domain" description="Quercetin 2,3-dioxygenase C-terminal cupin" evidence="5">
    <location>
        <begin position="149"/>
        <end position="238"/>
    </location>
</feature>
<dbReference type="RefSeq" id="WP_301628234.1">
    <property type="nucleotide sequence ID" value="NZ_BORS01000010.1"/>
</dbReference>
<evidence type="ECO:0000259" key="4">
    <source>
        <dbReference type="Pfam" id="PF02678"/>
    </source>
</evidence>
<comment type="cofactor">
    <cofactor evidence="2">
        <name>Fe cation</name>
        <dbReference type="ChEBI" id="CHEBI:24875"/>
    </cofactor>
    <text evidence="2">Binds 1 Fe cation per subunit.</text>
</comment>
<dbReference type="PANTHER" id="PTHR43212">
    <property type="entry name" value="QUERCETIN 2,3-DIOXYGENASE"/>
    <property type="match status" value="1"/>
</dbReference>
<comment type="caution">
    <text evidence="6">The sequence shown here is derived from an EMBL/GenBank/DDBJ whole genome shotgun (WGS) entry which is preliminary data.</text>
</comment>
<protein>
    <submittedName>
        <fullName evidence="6">Quercetin 2,3-dioxygenase</fullName>
    </submittedName>
</protein>
<dbReference type="Gene3D" id="2.60.120.10">
    <property type="entry name" value="Jelly Rolls"/>
    <property type="match status" value="2"/>
</dbReference>
<sequence>MIKVVTSAERHTAKEGPVHSEYSFSFADYDDPGNAHFGCLLVLNDHRMAPGHSLESHSHQDLEIVTCVLSGQLLHKLESAGSEELLEEGSFQVLSAGTGVTHSEHAPVGDKPVRYLQMWFLPEDRGLEPKLSHRCFPKEQRVGRMEPVISSDAGTGEKLQIRQDVMIYAPVLTDRKPVHLSPDGRRIHLFLIAGHADFSCGKQTFSLHPGDAARIQSKETISISKTGEDPAELLIIEMP</sequence>
<evidence type="ECO:0000259" key="5">
    <source>
        <dbReference type="Pfam" id="PF17954"/>
    </source>
</evidence>
<evidence type="ECO:0000256" key="2">
    <source>
        <dbReference type="PIRSR" id="PIRSR006232-1"/>
    </source>
</evidence>
<dbReference type="InterPro" id="IPR003829">
    <property type="entry name" value="Pirin_N_dom"/>
</dbReference>
<dbReference type="AlphaFoldDB" id="A0A919Y6B7"/>
<feature type="binding site" evidence="2">
    <location>
        <position position="59"/>
    </location>
    <ligand>
        <name>Fe cation</name>
        <dbReference type="ChEBI" id="CHEBI:24875"/>
    </ligand>
</feature>
<dbReference type="InterPro" id="IPR014710">
    <property type="entry name" value="RmlC-like_jellyroll"/>
</dbReference>
<accession>A0A919Y6B7</accession>
<keyword evidence="2" id="KW-0479">Metal-binding</keyword>
<comment type="similarity">
    <text evidence="1 3">Belongs to the pirin family.</text>
</comment>
<dbReference type="GO" id="GO:0046872">
    <property type="term" value="F:metal ion binding"/>
    <property type="evidence" value="ECO:0007669"/>
    <property type="project" value="UniProtKB-KW"/>
</dbReference>
<feature type="binding site" evidence="2">
    <location>
        <position position="102"/>
    </location>
    <ligand>
        <name>Fe cation</name>
        <dbReference type="ChEBI" id="CHEBI:24875"/>
    </ligand>
</feature>
<proteinExistence type="inferred from homology"/>
<gene>
    <name evidence="6" type="ORF">J41TS4_29910</name>
</gene>
<dbReference type="PIRSF" id="PIRSF006232">
    <property type="entry name" value="Pirin"/>
    <property type="match status" value="1"/>
</dbReference>
<keyword evidence="7" id="KW-1185">Reference proteome</keyword>
<evidence type="ECO:0000313" key="6">
    <source>
        <dbReference type="EMBL" id="GIO43233.1"/>
    </source>
</evidence>